<dbReference type="Proteomes" id="UP001596099">
    <property type="component" value="Unassembled WGS sequence"/>
</dbReference>
<feature type="transmembrane region" description="Helical" evidence="1">
    <location>
        <begin position="267"/>
        <end position="291"/>
    </location>
</feature>
<evidence type="ECO:0008006" key="4">
    <source>
        <dbReference type="Google" id="ProtNLM"/>
    </source>
</evidence>
<keyword evidence="1" id="KW-0812">Transmembrane</keyword>
<comment type="caution">
    <text evidence="2">The sequence shown here is derived from an EMBL/GenBank/DDBJ whole genome shotgun (WGS) entry which is preliminary data.</text>
</comment>
<keyword evidence="1" id="KW-0472">Membrane</keyword>
<evidence type="ECO:0000313" key="3">
    <source>
        <dbReference type="Proteomes" id="UP001596099"/>
    </source>
</evidence>
<gene>
    <name evidence="2" type="ORF">ACFPYI_00405</name>
</gene>
<name>A0ABD5RH66_9EURY</name>
<accession>A0ABD5RH66</accession>
<proteinExistence type="predicted"/>
<dbReference type="AlphaFoldDB" id="A0ABD5RH66"/>
<feature type="transmembrane region" description="Helical" evidence="1">
    <location>
        <begin position="27"/>
        <end position="48"/>
    </location>
</feature>
<feature type="transmembrane region" description="Helical" evidence="1">
    <location>
        <begin position="236"/>
        <end position="255"/>
    </location>
</feature>
<protein>
    <recommendedName>
        <fullName evidence="4">DUF4239 domain-containing protein</fullName>
    </recommendedName>
</protein>
<dbReference type="Pfam" id="PF25927">
    <property type="entry name" value="DUF7972"/>
    <property type="match status" value="1"/>
</dbReference>
<reference evidence="2 3" key="1">
    <citation type="journal article" date="2019" name="Int. J. Syst. Evol. Microbiol.">
        <title>The Global Catalogue of Microorganisms (GCM) 10K type strain sequencing project: providing services to taxonomists for standard genome sequencing and annotation.</title>
        <authorList>
            <consortium name="The Broad Institute Genomics Platform"/>
            <consortium name="The Broad Institute Genome Sequencing Center for Infectious Disease"/>
            <person name="Wu L."/>
            <person name="Ma J."/>
        </authorList>
    </citation>
    <scope>NUCLEOTIDE SEQUENCE [LARGE SCALE GENOMIC DNA]</scope>
    <source>
        <strain evidence="2 3">CGMCC 1.12543</strain>
    </source>
</reference>
<dbReference type="EMBL" id="JBHSQH010000001">
    <property type="protein sequence ID" value="MFC5969780.1"/>
    <property type="molecule type" value="Genomic_DNA"/>
</dbReference>
<dbReference type="RefSeq" id="WP_247418110.1">
    <property type="nucleotide sequence ID" value="NZ_JALLGW010000001.1"/>
</dbReference>
<keyword evidence="1" id="KW-1133">Transmembrane helix</keyword>
<keyword evidence="3" id="KW-1185">Reference proteome</keyword>
<evidence type="ECO:0000256" key="1">
    <source>
        <dbReference type="SAM" id="Phobius"/>
    </source>
</evidence>
<dbReference type="InterPro" id="IPR058278">
    <property type="entry name" value="DUF7972"/>
</dbReference>
<organism evidence="2 3">
    <name type="scientific">Halomarina salina</name>
    <dbReference type="NCBI Taxonomy" id="1872699"/>
    <lineage>
        <taxon>Archaea</taxon>
        <taxon>Methanobacteriati</taxon>
        <taxon>Methanobacteriota</taxon>
        <taxon>Stenosarchaea group</taxon>
        <taxon>Halobacteria</taxon>
        <taxon>Halobacteriales</taxon>
        <taxon>Natronomonadaceae</taxon>
        <taxon>Halomarina</taxon>
    </lineage>
</organism>
<sequence>MFEDANPAASLQRRLYRWLLVGGSRRLLSGTFVLGSMVLLAAAIHTGVVTVGYSSSIRSWLSSGVTSGLLTLVTVSLSINQLVLSRVFAPVDELDDRFDGMLSLKRRLETHADAAVAPNDPSALLSMVGRTLGDRAEALPEDGDVGDLRERVRSYGDDSASIEEGASTTAVLESVLGDDYASNYTRTRELRRTDDHPPDTEERLEGVQELLRVVALVRQYLKTIAIQQQLARLSRLVAYTGFLALLTTALLTFVYESSSGAVVPEPWLPWLVTLGFGVLLSPLALLVSYVVRAATIARYTVAVGPLVPPEETVGSGSTSH</sequence>
<evidence type="ECO:0000313" key="2">
    <source>
        <dbReference type="EMBL" id="MFC5969780.1"/>
    </source>
</evidence>